<evidence type="ECO:0000256" key="1">
    <source>
        <dbReference type="ARBA" id="ARBA00022729"/>
    </source>
</evidence>
<feature type="chain" id="PRO_5038512814" evidence="4">
    <location>
        <begin position="30"/>
        <end position="1158"/>
    </location>
</feature>
<organism evidence="6 7">
    <name type="scientific">Micromonospora sagamiensis</name>
    <dbReference type="NCBI Taxonomy" id="47875"/>
    <lineage>
        <taxon>Bacteria</taxon>
        <taxon>Bacillati</taxon>
        <taxon>Actinomycetota</taxon>
        <taxon>Actinomycetes</taxon>
        <taxon>Micromonosporales</taxon>
        <taxon>Micromonosporaceae</taxon>
        <taxon>Micromonospora</taxon>
    </lineage>
</organism>
<dbReference type="Gene3D" id="1.50.10.10">
    <property type="match status" value="1"/>
</dbReference>
<dbReference type="SUPFAM" id="SSF49899">
    <property type="entry name" value="Concanavalin A-like lectins/glucanases"/>
    <property type="match status" value="1"/>
</dbReference>
<dbReference type="InterPro" id="IPR006558">
    <property type="entry name" value="LamG-like"/>
</dbReference>
<evidence type="ECO:0000256" key="4">
    <source>
        <dbReference type="SAM" id="SignalP"/>
    </source>
</evidence>
<evidence type="ECO:0000313" key="7">
    <source>
        <dbReference type="Proteomes" id="UP000319728"/>
    </source>
</evidence>
<dbReference type="Gene3D" id="2.60.40.10">
    <property type="entry name" value="Immunoglobulins"/>
    <property type="match status" value="1"/>
</dbReference>
<dbReference type="InterPro" id="IPR018905">
    <property type="entry name" value="A-galactase_NEW3"/>
</dbReference>
<reference evidence="6 7" key="1">
    <citation type="submission" date="2019-07" db="EMBL/GenBank/DDBJ databases">
        <title>R&amp;d 2014.</title>
        <authorList>
            <person name="Klenk H.-P."/>
        </authorList>
    </citation>
    <scope>NUCLEOTIDE SEQUENCE [LARGE SCALE GENOMIC DNA]</scope>
    <source>
        <strain evidence="6 7">DSM 43912</strain>
    </source>
</reference>
<accession>A0A562WEP0</accession>
<feature type="region of interest" description="Disordered" evidence="3">
    <location>
        <begin position="963"/>
        <end position="986"/>
    </location>
</feature>
<evidence type="ECO:0000256" key="3">
    <source>
        <dbReference type="SAM" id="MobiDB-lite"/>
    </source>
</evidence>
<dbReference type="Pfam" id="PF13385">
    <property type="entry name" value="Laminin_G_3"/>
    <property type="match status" value="1"/>
</dbReference>
<keyword evidence="2" id="KW-1015">Disulfide bond</keyword>
<dbReference type="EMBL" id="VLLP01000001">
    <property type="protein sequence ID" value="TWJ28686.1"/>
    <property type="molecule type" value="Genomic_DNA"/>
</dbReference>
<dbReference type="AlphaFoldDB" id="A0A562WEP0"/>
<dbReference type="InterPro" id="IPR008928">
    <property type="entry name" value="6-hairpin_glycosidase_sf"/>
</dbReference>
<protein>
    <submittedName>
        <fullName evidence="6">Alpha-galactosidase-like protein</fullName>
    </submittedName>
</protein>
<comment type="caution">
    <text evidence="6">The sequence shown here is derived from an EMBL/GenBank/DDBJ whole genome shotgun (WGS) entry which is preliminary data.</text>
</comment>
<keyword evidence="7" id="KW-1185">Reference proteome</keyword>
<dbReference type="InterPro" id="IPR012341">
    <property type="entry name" value="6hp_glycosidase-like_sf"/>
</dbReference>
<name>A0A562WEP0_9ACTN</name>
<feature type="domain" description="LamG-like jellyroll fold" evidence="5">
    <location>
        <begin position="1012"/>
        <end position="1143"/>
    </location>
</feature>
<evidence type="ECO:0000259" key="5">
    <source>
        <dbReference type="SMART" id="SM00560"/>
    </source>
</evidence>
<evidence type="ECO:0000313" key="6">
    <source>
        <dbReference type="EMBL" id="TWJ28686.1"/>
    </source>
</evidence>
<dbReference type="Pfam" id="PF10633">
    <property type="entry name" value="NPCBM_assoc"/>
    <property type="match status" value="1"/>
</dbReference>
<proteinExistence type="predicted"/>
<keyword evidence="1 4" id="KW-0732">Signal</keyword>
<gene>
    <name evidence="6" type="ORF">JD81_02191</name>
</gene>
<dbReference type="InterPro" id="IPR013783">
    <property type="entry name" value="Ig-like_fold"/>
</dbReference>
<dbReference type="SUPFAM" id="SSF48208">
    <property type="entry name" value="Six-hairpin glycosidases"/>
    <property type="match status" value="1"/>
</dbReference>
<evidence type="ECO:0000256" key="2">
    <source>
        <dbReference type="ARBA" id="ARBA00023157"/>
    </source>
</evidence>
<dbReference type="SMART" id="SM00560">
    <property type="entry name" value="LamGL"/>
    <property type="match status" value="1"/>
</dbReference>
<dbReference type="GO" id="GO:0005975">
    <property type="term" value="P:carbohydrate metabolic process"/>
    <property type="evidence" value="ECO:0007669"/>
    <property type="project" value="InterPro"/>
</dbReference>
<sequence>MATRQRTNRWARVAALLVVCLAAGGGVQAPVTAAAPASGDMPDGPIGGRPDQPVFPDGYVERVQAALRQGTDTWGEQLMALPGGPTMANMQDLLVPANHGDDFWHDTRWNNLPLTYPMPDLKNFSAQRDFSFHFTDGSQINSDFADARTRQWVKFYVGDGAELYGSAETRLKEPTLADGFQPVLQNQYTDRQGRVYERESFVTRFSDSARLMSMIRFTVRPGNSGQTSATLRVNLNGMNVAGAAAAENNLKVGDKLALAHSGQAAWTAPDLTYTLDLSQGPAEVHLLLMNQPQALGTVVMDKSGYDARRAQMIAYWKGQLDTGSGVQIPEKYAADAMRSMLLNNLVMGYNLTVGNGYELPDDPKFAWIPEVVATVGSLGDFGYAPRTRQTMDEFLVRGQYLDGFTTWERGIKLQAAARYVLQTGDTALITTHLAAFTAWLADIAKQRTNDPNGLLAKTSLYSDNSTKAHGIHHQADVWRGLRDMGVVLRLIGRPDDAAAFTAQADGLRAATLDAINRSKTQLPDGSVFVPIALLDPNDFDPAGMITDSQHGSYWNLIMPYALGSGLIDPDSPLGKGLTAFLNNHGGLFLGLTRFNLSGEPVEACQTRPAGPWPAADGYRSSGVDQQYGWSYLKYLDQIGDADRIGLTFYGMLAQSFTRNTFIGGEGETVAPCPMEYYRSQFRAPLSPNNATYLKALRGMLVNETLDAAGVPTELDLAPATPKPWLANGQTVGVTKLPTLFGPVTYSVTSKVARGTIEATITPPPAAAGRPELQRVKLHLRLPAGYRLDGATVNGRAVAIQGDVVTVPGTGTTTVRATVSPVPVTPVSRAQVVSAELATMVAPGATTDLGMLVEMSGTGAVEGRISVDLPKGWTSGSGQTPFARNAKNGLAWQEVRTRVSVPADAAPGDYRITMTARPDGGEPRAFTTTVTVARPASGTYSDLVRADGAVGYWRLDDSGGTVLDKSGHGNDGVVRGTVTQGQPGPLADENSRSMSLEGGYIEVPDSASLSLTGPYALEAWVYVREGGDQGVLEKYDAPARNGYLLRLGARNRPAAMNLSDTLSTTGPAGAPVLQWGWHHLVSVFDGSTLKIYLDGTERASVPMSRVPTDGAASLKIGARGDDAGNPFGGWMSEVAVYDRALIPDKVKAHYVKGVTVVRQ</sequence>
<feature type="signal peptide" evidence="4">
    <location>
        <begin position="1"/>
        <end position="29"/>
    </location>
</feature>
<dbReference type="InterPro" id="IPR013320">
    <property type="entry name" value="ConA-like_dom_sf"/>
</dbReference>
<dbReference type="Proteomes" id="UP000319728">
    <property type="component" value="Unassembled WGS sequence"/>
</dbReference>
<dbReference type="Gene3D" id="2.60.120.200">
    <property type="match status" value="1"/>
</dbReference>